<evidence type="ECO:0000313" key="1">
    <source>
        <dbReference type="EMBL" id="EBP3105820.1"/>
    </source>
</evidence>
<sequence length="25" mass="3047">KKEKIEKIIVKLIIDRKIINRRSLV</sequence>
<reference evidence="1" key="1">
    <citation type="submission" date="2018-07" db="EMBL/GenBank/DDBJ databases">
        <authorList>
            <consortium name="GenomeTrakr network: Whole genome sequencing for foodborne pathogen traceback"/>
        </authorList>
    </citation>
    <scope>NUCLEOTIDE SEQUENCE</scope>
    <source>
        <strain evidence="1">CFSAN027992</strain>
    </source>
</reference>
<dbReference type="EMBL" id="AAGLII010000014">
    <property type="protein sequence ID" value="EBP3105820.1"/>
    <property type="molecule type" value="Genomic_DNA"/>
</dbReference>
<accession>A0A5U3A828</accession>
<name>A0A5U3A828_SALER</name>
<dbReference type="AlphaFoldDB" id="A0A5U3A828"/>
<proteinExistence type="predicted"/>
<gene>
    <name evidence="1" type="ORF">TV59_12725</name>
</gene>
<organism evidence="1">
    <name type="scientific">Salmonella enterica</name>
    <name type="common">Salmonella choleraesuis</name>
    <dbReference type="NCBI Taxonomy" id="28901"/>
    <lineage>
        <taxon>Bacteria</taxon>
        <taxon>Pseudomonadati</taxon>
        <taxon>Pseudomonadota</taxon>
        <taxon>Gammaproteobacteria</taxon>
        <taxon>Enterobacterales</taxon>
        <taxon>Enterobacteriaceae</taxon>
        <taxon>Salmonella</taxon>
    </lineage>
</organism>
<protein>
    <submittedName>
        <fullName evidence="1">PilZ domain-containing protein</fullName>
    </submittedName>
</protein>
<feature type="non-terminal residue" evidence="1">
    <location>
        <position position="1"/>
    </location>
</feature>
<comment type="caution">
    <text evidence="1">The sequence shown here is derived from an EMBL/GenBank/DDBJ whole genome shotgun (WGS) entry which is preliminary data.</text>
</comment>